<accession>A0A9P8PM20</accession>
<feature type="domain" description="Sec39" evidence="5">
    <location>
        <begin position="21"/>
        <end position="209"/>
    </location>
</feature>
<proteinExistence type="predicted"/>
<keyword evidence="3" id="KW-0256">Endoplasmic reticulum</keyword>
<gene>
    <name evidence="6" type="ORF">WICMUC_003223</name>
</gene>
<dbReference type="Proteomes" id="UP000769528">
    <property type="component" value="Unassembled WGS sequence"/>
</dbReference>
<feature type="domain" description="Sec39" evidence="5">
    <location>
        <begin position="326"/>
        <end position="607"/>
    </location>
</feature>
<evidence type="ECO:0000259" key="5">
    <source>
        <dbReference type="Pfam" id="PF08314"/>
    </source>
</evidence>
<dbReference type="GO" id="GO:0006890">
    <property type="term" value="P:retrograde vesicle-mediated transport, Golgi to endoplasmic reticulum"/>
    <property type="evidence" value="ECO:0007669"/>
    <property type="project" value="InterPro"/>
</dbReference>
<dbReference type="AlphaFoldDB" id="A0A9P8PM20"/>
<comment type="subcellular location">
    <subcellularLocation>
        <location evidence="1">Endoplasmic reticulum</location>
    </subcellularLocation>
</comment>
<dbReference type="PANTHER" id="PTHR40787">
    <property type="entry name" value="SECRETED PROTEIN"/>
    <property type="match status" value="1"/>
</dbReference>
<name>A0A9P8PM20_9ASCO</name>
<organism evidence="6 7">
    <name type="scientific">Wickerhamomyces mucosus</name>
    <dbReference type="NCBI Taxonomy" id="1378264"/>
    <lineage>
        <taxon>Eukaryota</taxon>
        <taxon>Fungi</taxon>
        <taxon>Dikarya</taxon>
        <taxon>Ascomycota</taxon>
        <taxon>Saccharomycotina</taxon>
        <taxon>Saccharomycetes</taxon>
        <taxon>Phaffomycetales</taxon>
        <taxon>Wickerhamomycetaceae</taxon>
        <taxon>Wickerhamomyces</taxon>
    </lineage>
</organism>
<sequence length="663" mass="76203">MGQDAEILLQLALMLSEGGPSKIESFLSQQNLNELNTHYVLALLLVQVDELQDPSDLVFVQNIINHNYSDSDTQDLNYITEKIIDLQIIDSDPELMYGKASYLRKILDQEANKFGFHFENSSLVSFVKARIRKTYLVNKDVDFNRPLISLVEHDADFKLWFETQSLPLQYYNKITNTEKLTFQDFEKYSHPQHINLIVSKLRNQFTGIVPDFAKYLLALKNNEILLYLREYRFDDEITFAIQISIIQIFLALSLAPQTLDMVYEIKLNDKTLSDILKTLQLYHQEYPQDESISKALLLTNIAINIGFRKNLKELDQISGDTNLQYQFMSNSLENVLNSHNLNSNTIDELFNLNKTLLKNIPSYEYSSFISKRLLALKKFEFIKSELISESDIISHYWFCFKNSSNGSKTRGEMYNALETLKLARNPSAKIEQLVKLTNTVDILSHYKLYFKPGQPFAPKDLLEVTQVGSIIQKILELNEDAYQNETELLQVSRSLSEGLVLNSLSELDLKILCIESALFTHEDFDFAFKESVALLNTRSAEELESKWFTFYQIGKHVPAIYIDGEVPENIIQDQLIVLSKILKIVPLSSSQLVIQQWNSLDLELSLRQPLYSSINNKNENNLRSLDSRLAKALTSTASNILNENSEHISKLFSDGLGWAIGRK</sequence>
<evidence type="ECO:0000313" key="6">
    <source>
        <dbReference type="EMBL" id="KAH3674546.1"/>
    </source>
</evidence>
<dbReference type="GO" id="GO:0015031">
    <property type="term" value="P:protein transport"/>
    <property type="evidence" value="ECO:0007669"/>
    <property type="project" value="UniProtKB-KW"/>
</dbReference>
<dbReference type="PANTHER" id="PTHR40787:SF3">
    <property type="entry name" value="PROTEIN TRANSPORT PROTEIN SEC39"/>
    <property type="match status" value="1"/>
</dbReference>
<dbReference type="InterPro" id="IPR013244">
    <property type="entry name" value="Sec39_domain"/>
</dbReference>
<evidence type="ECO:0000313" key="7">
    <source>
        <dbReference type="Proteomes" id="UP000769528"/>
    </source>
</evidence>
<keyword evidence="7" id="KW-1185">Reference proteome</keyword>
<dbReference type="Pfam" id="PF08314">
    <property type="entry name" value="Sec39"/>
    <property type="match status" value="2"/>
</dbReference>
<evidence type="ECO:0000256" key="3">
    <source>
        <dbReference type="ARBA" id="ARBA00022824"/>
    </source>
</evidence>
<protein>
    <recommendedName>
        <fullName evidence="5">Sec39 domain-containing protein</fullName>
    </recommendedName>
</protein>
<reference evidence="6" key="1">
    <citation type="journal article" date="2021" name="Open Biol.">
        <title>Shared evolutionary footprints suggest mitochondrial oxidative damage underlies multiple complex I losses in fungi.</title>
        <authorList>
            <person name="Schikora-Tamarit M.A."/>
            <person name="Marcet-Houben M."/>
            <person name="Nosek J."/>
            <person name="Gabaldon T."/>
        </authorList>
    </citation>
    <scope>NUCLEOTIDE SEQUENCE</scope>
    <source>
        <strain evidence="6">CBS6341</strain>
    </source>
</reference>
<dbReference type="OrthoDB" id="342024at2759"/>
<dbReference type="EMBL" id="JAEUBF010000846">
    <property type="protein sequence ID" value="KAH3674546.1"/>
    <property type="molecule type" value="Genomic_DNA"/>
</dbReference>
<evidence type="ECO:0000256" key="2">
    <source>
        <dbReference type="ARBA" id="ARBA00022448"/>
    </source>
</evidence>
<evidence type="ECO:0000256" key="1">
    <source>
        <dbReference type="ARBA" id="ARBA00004240"/>
    </source>
</evidence>
<comment type="caution">
    <text evidence="6">The sequence shown here is derived from an EMBL/GenBank/DDBJ whole genome shotgun (WGS) entry which is preliminary data.</text>
</comment>
<reference evidence="6" key="2">
    <citation type="submission" date="2021-01" db="EMBL/GenBank/DDBJ databases">
        <authorList>
            <person name="Schikora-Tamarit M.A."/>
        </authorList>
    </citation>
    <scope>NUCLEOTIDE SEQUENCE</scope>
    <source>
        <strain evidence="6">CBS6341</strain>
    </source>
</reference>
<keyword evidence="2" id="KW-0813">Transport</keyword>
<keyword evidence="4" id="KW-0653">Protein transport</keyword>
<dbReference type="GO" id="GO:0005783">
    <property type="term" value="C:endoplasmic reticulum"/>
    <property type="evidence" value="ECO:0007669"/>
    <property type="project" value="UniProtKB-SubCell"/>
</dbReference>
<evidence type="ECO:0000256" key="4">
    <source>
        <dbReference type="ARBA" id="ARBA00022927"/>
    </source>
</evidence>